<dbReference type="InterPro" id="IPR012338">
    <property type="entry name" value="Beta-lactam/transpept-like"/>
</dbReference>
<accession>A0A918KRI8</accession>
<dbReference type="InterPro" id="IPR001466">
    <property type="entry name" value="Beta-lactam-related"/>
</dbReference>
<reference evidence="3" key="2">
    <citation type="submission" date="2020-09" db="EMBL/GenBank/DDBJ databases">
        <authorList>
            <person name="Sun Q."/>
            <person name="Ohkuma M."/>
        </authorList>
    </citation>
    <scope>NUCLEOTIDE SEQUENCE</scope>
    <source>
        <strain evidence="3">JCM 4790</strain>
    </source>
</reference>
<dbReference type="InterPro" id="IPR050491">
    <property type="entry name" value="AmpC-like"/>
</dbReference>
<dbReference type="PANTHER" id="PTHR46825">
    <property type="entry name" value="D-ALANYL-D-ALANINE-CARBOXYPEPTIDASE/ENDOPEPTIDASE AMPH"/>
    <property type="match status" value="1"/>
</dbReference>
<proteinExistence type="predicted"/>
<protein>
    <submittedName>
        <fullName evidence="3">Penicillin-binding protein</fullName>
    </submittedName>
</protein>
<organism evidence="3 4">
    <name type="scientific">Streptomyces minutiscleroticus</name>
    <dbReference type="NCBI Taxonomy" id="68238"/>
    <lineage>
        <taxon>Bacteria</taxon>
        <taxon>Bacillati</taxon>
        <taxon>Actinomycetota</taxon>
        <taxon>Actinomycetes</taxon>
        <taxon>Kitasatosporales</taxon>
        <taxon>Streptomycetaceae</taxon>
        <taxon>Streptomyces</taxon>
    </lineage>
</organism>
<evidence type="ECO:0000259" key="2">
    <source>
        <dbReference type="Pfam" id="PF00144"/>
    </source>
</evidence>
<keyword evidence="4" id="KW-1185">Reference proteome</keyword>
<dbReference type="SUPFAM" id="SSF56601">
    <property type="entry name" value="beta-lactamase/transpeptidase-like"/>
    <property type="match status" value="1"/>
</dbReference>
<evidence type="ECO:0000256" key="1">
    <source>
        <dbReference type="SAM" id="MobiDB-lite"/>
    </source>
</evidence>
<dbReference type="RefSeq" id="WP_373308761.1">
    <property type="nucleotide sequence ID" value="NZ_BMVU01000011.1"/>
</dbReference>
<feature type="region of interest" description="Disordered" evidence="1">
    <location>
        <begin position="1"/>
        <end position="22"/>
    </location>
</feature>
<dbReference type="EMBL" id="BMVU01000011">
    <property type="protein sequence ID" value="GGX73023.1"/>
    <property type="molecule type" value="Genomic_DNA"/>
</dbReference>
<dbReference type="AlphaFoldDB" id="A0A918KRI8"/>
<feature type="region of interest" description="Disordered" evidence="1">
    <location>
        <begin position="242"/>
        <end position="262"/>
    </location>
</feature>
<feature type="domain" description="Beta-lactamase-related" evidence="2">
    <location>
        <begin position="40"/>
        <end position="381"/>
    </location>
</feature>
<reference evidence="3" key="1">
    <citation type="journal article" date="2014" name="Int. J. Syst. Evol. Microbiol.">
        <title>Complete genome sequence of Corynebacterium casei LMG S-19264T (=DSM 44701T), isolated from a smear-ripened cheese.</title>
        <authorList>
            <consortium name="US DOE Joint Genome Institute (JGI-PGF)"/>
            <person name="Walter F."/>
            <person name="Albersmeier A."/>
            <person name="Kalinowski J."/>
            <person name="Ruckert C."/>
        </authorList>
    </citation>
    <scope>NUCLEOTIDE SEQUENCE</scope>
    <source>
        <strain evidence="3">JCM 4790</strain>
    </source>
</reference>
<sequence length="387" mass="40867">MSGATAPWPGAADTVPDTPSALDGVPYEEADEARLQERLDEAVRAVDAPDVVFALSRRGHRTVRSGGSGAPPPVPREWARYEIGSASKTFTGLLFARLTGAGLLSGGEPAAAYLAGTFPGLPSAAPLSSPPASVPARAHRHAGGRPPVTLAHLITHTSGLPSLPADFYPRALPHWRTNPYGAYPADLVVRAFLRHRPRHRPGTRWRYSNFGVSVLGHALAAATATPWEELLGRQVLRPLGLRGTAPAPGGPETDAVGHRADGVTPVPPLDVGGFQAAGAVRATPHDLLTFLEAHLDPAGSPLADALLAVRRPVLRRGLGHRHVHTVGWFQHPTDGGPMYFHCGATMGQQAFLGFRPDTGTAVAAVCTRRFRSRDTFVATAYALLSEA</sequence>
<dbReference type="Gene3D" id="3.40.710.10">
    <property type="entry name" value="DD-peptidase/beta-lactamase superfamily"/>
    <property type="match status" value="1"/>
</dbReference>
<name>A0A918KRI8_9ACTN</name>
<evidence type="ECO:0000313" key="3">
    <source>
        <dbReference type="EMBL" id="GGX73023.1"/>
    </source>
</evidence>
<gene>
    <name evidence="3" type="ORF">GCM10010358_29240</name>
</gene>
<dbReference type="Proteomes" id="UP000619244">
    <property type="component" value="Unassembled WGS sequence"/>
</dbReference>
<evidence type="ECO:0000313" key="4">
    <source>
        <dbReference type="Proteomes" id="UP000619244"/>
    </source>
</evidence>
<dbReference type="PANTHER" id="PTHR46825:SF7">
    <property type="entry name" value="D-ALANYL-D-ALANINE CARBOXYPEPTIDASE"/>
    <property type="match status" value="1"/>
</dbReference>
<dbReference type="Pfam" id="PF00144">
    <property type="entry name" value="Beta-lactamase"/>
    <property type="match status" value="1"/>
</dbReference>
<comment type="caution">
    <text evidence="3">The sequence shown here is derived from an EMBL/GenBank/DDBJ whole genome shotgun (WGS) entry which is preliminary data.</text>
</comment>